<evidence type="ECO:0000256" key="1">
    <source>
        <dbReference type="SAM" id="Coils"/>
    </source>
</evidence>
<sequence>MSSVTSEGKTSLISSIEPFSTVTGNTINLWFEGSLSSASLDYRSHASIVDLKVLKDQLASTEAAKKEAQDELVKKAVQSVVLVVEKCTSKNAQEP</sequence>
<dbReference type="Proteomes" id="UP001367508">
    <property type="component" value="Unassembled WGS sequence"/>
</dbReference>
<organism evidence="2 3">
    <name type="scientific">Canavalia gladiata</name>
    <name type="common">Sword bean</name>
    <name type="synonym">Dolichos gladiatus</name>
    <dbReference type="NCBI Taxonomy" id="3824"/>
    <lineage>
        <taxon>Eukaryota</taxon>
        <taxon>Viridiplantae</taxon>
        <taxon>Streptophyta</taxon>
        <taxon>Embryophyta</taxon>
        <taxon>Tracheophyta</taxon>
        <taxon>Spermatophyta</taxon>
        <taxon>Magnoliopsida</taxon>
        <taxon>eudicotyledons</taxon>
        <taxon>Gunneridae</taxon>
        <taxon>Pentapetalae</taxon>
        <taxon>rosids</taxon>
        <taxon>fabids</taxon>
        <taxon>Fabales</taxon>
        <taxon>Fabaceae</taxon>
        <taxon>Papilionoideae</taxon>
        <taxon>50 kb inversion clade</taxon>
        <taxon>NPAAA clade</taxon>
        <taxon>indigoferoid/millettioid clade</taxon>
        <taxon>Phaseoleae</taxon>
        <taxon>Canavalia</taxon>
    </lineage>
</organism>
<feature type="coiled-coil region" evidence="1">
    <location>
        <begin position="51"/>
        <end position="78"/>
    </location>
</feature>
<comment type="caution">
    <text evidence="2">The sequence shown here is derived from an EMBL/GenBank/DDBJ whole genome shotgun (WGS) entry which is preliminary data.</text>
</comment>
<proteinExistence type="predicted"/>
<dbReference type="EMBL" id="JAYMYQ010000008">
    <property type="protein sequence ID" value="KAK7314810.1"/>
    <property type="molecule type" value="Genomic_DNA"/>
</dbReference>
<evidence type="ECO:0000313" key="2">
    <source>
        <dbReference type="EMBL" id="KAK7314810.1"/>
    </source>
</evidence>
<gene>
    <name evidence="2" type="ORF">VNO77_33338</name>
</gene>
<accession>A0AAN9PWA2</accession>
<dbReference type="AlphaFoldDB" id="A0AAN9PWA2"/>
<name>A0AAN9PWA2_CANGL</name>
<keyword evidence="1" id="KW-0175">Coiled coil</keyword>
<protein>
    <submittedName>
        <fullName evidence="2">Uncharacterized protein</fullName>
    </submittedName>
</protein>
<keyword evidence="3" id="KW-1185">Reference proteome</keyword>
<evidence type="ECO:0000313" key="3">
    <source>
        <dbReference type="Proteomes" id="UP001367508"/>
    </source>
</evidence>
<reference evidence="2 3" key="1">
    <citation type="submission" date="2024-01" db="EMBL/GenBank/DDBJ databases">
        <title>The genomes of 5 underutilized Papilionoideae crops provide insights into root nodulation and disease resistanc.</title>
        <authorList>
            <person name="Jiang F."/>
        </authorList>
    </citation>
    <scope>NUCLEOTIDE SEQUENCE [LARGE SCALE GENOMIC DNA]</scope>
    <source>
        <strain evidence="2">LVBAO_FW01</strain>
        <tissue evidence="2">Leaves</tissue>
    </source>
</reference>